<evidence type="ECO:0000259" key="4">
    <source>
        <dbReference type="Pfam" id="PF17177"/>
    </source>
</evidence>
<sequence length="1641" mass="169400">MARQQHGQPRAAASSPAGTSTTGAAAATVAVMRAAAAAVAVATWVPAAAVAEAAAAAAAPTGVGRVPPIAAAGCPNGGGAAAATSGPSLGFQLSCARAPTPLEDVSRESSPSRQGGAGSRDRDKHGHPLALALHADSENNSRRRRLKAPTASGGLAFAPPPALPAAAAAAAAKRATPPSCSLRRRRRPAGANLPETSTSSFLGQSSVQTSARRRRRRRQPGSGGCCVHTASPQSTSPVLQLNTPLTRTPARGARLLLSSLCPTGGRVLSAAGSGQGGVTATMAVAGGRRETTAGTGARGVGGARGGLSSSPVGRRPSVVVGGRISVSRLGAAGSREGGGIGAGIGAGNANTGSETRNKDSSSSRRRSLGKGLEGIRPSDTAAATSAVNGSGRQSPTAGSTAGKGAWTGRAKFAGRGGAGGRGGIRSGGVMAQELRPLLDMLDDARGHRATGAAAMKVLDAAAKAGWEKIRFSALRMGKVAAGAAVAGRWETHGRPLVLRMGSLGVPEGDVSSWTAVLLPLSRLGCADECLEVLEIMEGAVGLTTATAAATPGVPHSGGRNGSAAPTGEEKHALGVAPREHGMDFFHGLDRRNELLTVAHNHCMFAFIKAGRETIPPPPPFPPRDPPSTITCKADTYTYVTAMKAVGAAGQWEIAVSLLAELRELEGVSPDVYVYTAAISACSTAGRWEEALDLEGEMRRRGIKPNAYTVTSCVSALARGGEWERAVQELIAAEEGGLPVSTPAYNAALKAFAIGKALQPGLDFFRRMQEEGRVPLDEQTHNIAIELCKECGDTSTAVGILRAMEGAGHYAEMGLWGLAPNAPVYEAVARACLASRSWRWATLVHRDAVTRQSAVAWTACGAAVAMMATGKVKHAVRVLEGARVDGLLGGEEDEDNDAYDTLSAAAGHAMKAMSQAGDWTGAARLFDSLLDSGAVPGMQLMVLYIRAQAATASSTPPRKSSKPGHDTLPSPPLTEQKYGPNSPTTTTGGSPSSGDASEPGDGVIPSPVFDVRGDAFSASPGLAALLALRRLDGLGLEPGANEHTAVLFACADSGKSGGPAALAVLRSLLEKGLKCNGRAAAMVLSSLSKSEDWEGAANVADELEACGVTHTEYSATAAISAYGRVGRWGDAVDLLETLLDDNDESTSTAVTTAVFNAGIMACARAGQLEEGMFLLREMWAREVSRDVQTYNTAMALCKSAGEWTRAVGLLEAMEADGVAADTVTFNTVIAACEAGADHWTAFSLFNQMERAGLTPDLWTYNSLANVLGSCGEWERAVALLDDMRARGLRPDVITYSALVSACEKAGQVEASLSLLEEMAREGVDANERTFSAAIKSISSASSFSSSSSSSSSSETKPSASWQKVAKLHEEARRRGKANVVTYSAAISACAKEKRWRDALALLAEMRRDGIEPNDYSFSAAMWACVNADEGKRALQLFATIMDVAPAATSSTTTTSRAIGGADTHTVDSLSAAVPHAGSLCDGDDNDSSSPRNEDGSDARGVVAAAASAAPGRGVARSRDCYMAAISACHKEEDFPRALALLKHMRRKGVRGSLGLYNLVLSMCERHGDAETSKKLLTLMRMDRVSPSVVSCNQVIRACEKAGRWEDALAILMAMVSGGISPNVYTVCSALRACCIGHSPQRY</sequence>
<feature type="repeat" description="PPR" evidence="2">
    <location>
        <begin position="1255"/>
        <end position="1289"/>
    </location>
</feature>
<feature type="region of interest" description="Disordered" evidence="3">
    <location>
        <begin position="168"/>
        <end position="240"/>
    </location>
</feature>
<dbReference type="OrthoDB" id="185373at2759"/>
<name>D7G9B5_ECTSI</name>
<gene>
    <name evidence="5" type="ORF">Esi_0097_0050</name>
</gene>
<feature type="repeat" description="PPR" evidence="2">
    <location>
        <begin position="670"/>
        <end position="704"/>
    </location>
</feature>
<feature type="compositionally biased region" description="Polar residues" evidence="3">
    <location>
        <begin position="381"/>
        <end position="399"/>
    </location>
</feature>
<feature type="region of interest" description="Disordered" evidence="3">
    <location>
        <begin position="952"/>
        <end position="1004"/>
    </location>
</feature>
<feature type="compositionally biased region" description="Low complexity" evidence="3">
    <location>
        <begin position="306"/>
        <end position="334"/>
    </location>
</feature>
<accession>D7G9B5</accession>
<dbReference type="InParanoid" id="D7G9B5"/>
<protein>
    <recommendedName>
        <fullName evidence="4">PROP1-like PPR domain-containing protein</fullName>
    </recommendedName>
</protein>
<reference evidence="5 6" key="1">
    <citation type="journal article" date="2010" name="Nature">
        <title>The Ectocarpus genome and the independent evolution of multicellularity in brown algae.</title>
        <authorList>
            <person name="Cock J.M."/>
            <person name="Sterck L."/>
            <person name="Rouze P."/>
            <person name="Scornet D."/>
            <person name="Allen A.E."/>
            <person name="Amoutzias G."/>
            <person name="Anthouard V."/>
            <person name="Artiguenave F."/>
            <person name="Aury J.M."/>
            <person name="Badger J.H."/>
            <person name="Beszteri B."/>
            <person name="Billiau K."/>
            <person name="Bonnet E."/>
            <person name="Bothwell J.H."/>
            <person name="Bowler C."/>
            <person name="Boyen C."/>
            <person name="Brownlee C."/>
            <person name="Carrano C.J."/>
            <person name="Charrier B."/>
            <person name="Cho G.Y."/>
            <person name="Coelho S.M."/>
            <person name="Collen J."/>
            <person name="Corre E."/>
            <person name="Da Silva C."/>
            <person name="Delage L."/>
            <person name="Delaroque N."/>
            <person name="Dittami S.M."/>
            <person name="Doulbeau S."/>
            <person name="Elias M."/>
            <person name="Farnham G."/>
            <person name="Gachon C.M."/>
            <person name="Gschloessl B."/>
            <person name="Heesch S."/>
            <person name="Jabbari K."/>
            <person name="Jubin C."/>
            <person name="Kawai H."/>
            <person name="Kimura K."/>
            <person name="Kloareg B."/>
            <person name="Kupper F.C."/>
            <person name="Lang D."/>
            <person name="Le Bail A."/>
            <person name="Leblanc C."/>
            <person name="Lerouge P."/>
            <person name="Lohr M."/>
            <person name="Lopez P.J."/>
            <person name="Martens C."/>
            <person name="Maumus F."/>
            <person name="Michel G."/>
            <person name="Miranda-Saavedra D."/>
            <person name="Morales J."/>
            <person name="Moreau H."/>
            <person name="Motomura T."/>
            <person name="Nagasato C."/>
            <person name="Napoli C.A."/>
            <person name="Nelson D.R."/>
            <person name="Nyvall-Collen P."/>
            <person name="Peters A.F."/>
            <person name="Pommier C."/>
            <person name="Potin P."/>
            <person name="Poulain J."/>
            <person name="Quesneville H."/>
            <person name="Read B."/>
            <person name="Rensing S.A."/>
            <person name="Ritter A."/>
            <person name="Rousvoal S."/>
            <person name="Samanta M."/>
            <person name="Samson G."/>
            <person name="Schroeder D.C."/>
            <person name="Segurens B."/>
            <person name="Strittmatter M."/>
            <person name="Tonon T."/>
            <person name="Tregear J.W."/>
            <person name="Valentin K."/>
            <person name="von Dassow P."/>
            <person name="Yamagishi T."/>
            <person name="Van de Peer Y."/>
            <person name="Wincker P."/>
        </authorList>
    </citation>
    <scope>NUCLEOTIDE SEQUENCE [LARGE SCALE GENOMIC DNA]</scope>
    <source>
        <strain evidence="6">Ec32 / CCAP1310/4</strain>
    </source>
</reference>
<dbReference type="EMBL" id="FN649212">
    <property type="protein sequence ID" value="CBJ28258.1"/>
    <property type="molecule type" value="Genomic_DNA"/>
</dbReference>
<dbReference type="OMA" id="ISACHKE"/>
<dbReference type="InterPro" id="IPR033443">
    <property type="entry name" value="PROP1-like_PPR_dom"/>
</dbReference>
<feature type="region of interest" description="Disordered" evidence="3">
    <location>
        <begin position="1340"/>
        <end position="1360"/>
    </location>
</feature>
<feature type="compositionally biased region" description="Gly residues" evidence="3">
    <location>
        <begin position="296"/>
        <end position="305"/>
    </location>
</feature>
<keyword evidence="6" id="KW-1185">Reference proteome</keyword>
<feature type="repeat" description="PPR" evidence="2">
    <location>
        <begin position="1220"/>
        <end position="1254"/>
    </location>
</feature>
<evidence type="ECO:0000256" key="1">
    <source>
        <dbReference type="ARBA" id="ARBA00022737"/>
    </source>
</evidence>
<feature type="region of interest" description="Disordered" evidence="3">
    <location>
        <begin position="291"/>
        <end position="427"/>
    </location>
</feature>
<feature type="compositionally biased region" description="Polar residues" evidence="3">
    <location>
        <begin position="230"/>
        <end position="240"/>
    </location>
</feature>
<dbReference type="InterPro" id="IPR011990">
    <property type="entry name" value="TPR-like_helical_dom_sf"/>
</dbReference>
<feature type="repeat" description="PPR" evidence="2">
    <location>
        <begin position="1185"/>
        <end position="1219"/>
    </location>
</feature>
<feature type="compositionally biased region" description="Polar residues" evidence="3">
    <location>
        <begin position="194"/>
        <end position="210"/>
    </location>
</feature>
<feature type="region of interest" description="Disordered" evidence="3">
    <location>
        <begin position="100"/>
        <end position="125"/>
    </location>
</feature>
<evidence type="ECO:0000313" key="5">
    <source>
        <dbReference type="EMBL" id="CBJ28258.1"/>
    </source>
</evidence>
<dbReference type="eggNOG" id="KOG4197">
    <property type="taxonomic scope" value="Eukaryota"/>
</dbReference>
<feature type="compositionally biased region" description="Gly residues" evidence="3">
    <location>
        <begin position="414"/>
        <end position="426"/>
    </location>
</feature>
<feature type="repeat" description="PPR" evidence="2">
    <location>
        <begin position="740"/>
        <end position="774"/>
    </location>
</feature>
<dbReference type="Proteomes" id="UP000002630">
    <property type="component" value="Linkage Group LG09"/>
</dbReference>
<dbReference type="Pfam" id="PF01535">
    <property type="entry name" value="PPR"/>
    <property type="match status" value="2"/>
</dbReference>
<feature type="compositionally biased region" description="Low complexity" evidence="3">
    <location>
        <begin position="168"/>
        <end position="178"/>
    </location>
</feature>
<keyword evidence="1" id="KW-0677">Repeat</keyword>
<organism evidence="5 6">
    <name type="scientific">Ectocarpus siliculosus</name>
    <name type="common">Brown alga</name>
    <name type="synonym">Conferva siliculosa</name>
    <dbReference type="NCBI Taxonomy" id="2880"/>
    <lineage>
        <taxon>Eukaryota</taxon>
        <taxon>Sar</taxon>
        <taxon>Stramenopiles</taxon>
        <taxon>Ochrophyta</taxon>
        <taxon>PX clade</taxon>
        <taxon>Phaeophyceae</taxon>
        <taxon>Ectocarpales</taxon>
        <taxon>Ectocarpaceae</taxon>
        <taxon>Ectocarpus</taxon>
    </lineage>
</organism>
<evidence type="ECO:0000313" key="6">
    <source>
        <dbReference type="Proteomes" id="UP000002630"/>
    </source>
</evidence>
<evidence type="ECO:0000256" key="2">
    <source>
        <dbReference type="PROSITE-ProRule" id="PRU00708"/>
    </source>
</evidence>
<feature type="region of interest" description="Disordered" evidence="3">
    <location>
        <begin position="548"/>
        <end position="570"/>
    </location>
</feature>
<dbReference type="InterPro" id="IPR002885">
    <property type="entry name" value="PPR_rpt"/>
</dbReference>
<feature type="region of interest" description="Disordered" evidence="3">
    <location>
        <begin position="1477"/>
        <end position="1499"/>
    </location>
</feature>
<feature type="compositionally biased region" description="Gly residues" evidence="3">
    <location>
        <begin position="335"/>
        <end position="346"/>
    </location>
</feature>
<dbReference type="PANTHER" id="PTHR47447:SF17">
    <property type="entry name" value="OS12G0638900 PROTEIN"/>
    <property type="match status" value="1"/>
</dbReference>
<dbReference type="NCBIfam" id="TIGR00756">
    <property type="entry name" value="PPR"/>
    <property type="match status" value="5"/>
</dbReference>
<dbReference type="STRING" id="2880.D7G9B5"/>
<feature type="repeat" description="PPR" evidence="2">
    <location>
        <begin position="1290"/>
        <end position="1324"/>
    </location>
</feature>
<feature type="compositionally biased region" description="Low complexity" evidence="3">
    <location>
        <begin position="1340"/>
        <end position="1359"/>
    </location>
</feature>
<feature type="domain" description="PROP1-like PPR" evidence="4">
    <location>
        <begin position="1152"/>
        <end position="1320"/>
    </location>
</feature>
<dbReference type="Gene3D" id="1.25.40.10">
    <property type="entry name" value="Tetratricopeptide repeat domain"/>
    <property type="match status" value="7"/>
</dbReference>
<dbReference type="Pfam" id="PF17177">
    <property type="entry name" value="PPR_long"/>
    <property type="match status" value="1"/>
</dbReference>
<feature type="repeat" description="PPR" evidence="2">
    <location>
        <begin position="1377"/>
        <end position="1411"/>
    </location>
</feature>
<feature type="repeat" description="PPR" evidence="2">
    <location>
        <begin position="1586"/>
        <end position="1620"/>
    </location>
</feature>
<dbReference type="PROSITE" id="PS51375">
    <property type="entry name" value="PPR"/>
    <property type="match status" value="8"/>
</dbReference>
<feature type="region of interest" description="Disordered" evidence="3">
    <location>
        <begin position="1"/>
        <end position="24"/>
    </location>
</feature>
<dbReference type="EMBL" id="FN649734">
    <property type="protein sequence ID" value="CBJ28258.1"/>
    <property type="molecule type" value="Genomic_DNA"/>
</dbReference>
<feature type="compositionally biased region" description="Low complexity" evidence="3">
    <location>
        <begin position="978"/>
        <end position="993"/>
    </location>
</feature>
<evidence type="ECO:0000256" key="3">
    <source>
        <dbReference type="SAM" id="MobiDB-lite"/>
    </source>
</evidence>
<dbReference type="PANTHER" id="PTHR47447">
    <property type="entry name" value="OS03G0856100 PROTEIN"/>
    <property type="match status" value="1"/>
</dbReference>
<dbReference type="Pfam" id="PF13041">
    <property type="entry name" value="PPR_2"/>
    <property type="match status" value="3"/>
</dbReference>
<feature type="compositionally biased region" description="Low complexity" evidence="3">
    <location>
        <begin position="9"/>
        <end position="24"/>
    </location>
</feature>
<proteinExistence type="predicted"/>